<evidence type="ECO:0000256" key="3">
    <source>
        <dbReference type="ARBA" id="ARBA00022840"/>
    </source>
</evidence>
<dbReference type="RefSeq" id="WP_190109661.1">
    <property type="nucleotide sequence ID" value="NZ_BMVB01000006.1"/>
</dbReference>
<dbReference type="GO" id="GO:0004812">
    <property type="term" value="F:aminoacyl-tRNA ligase activity"/>
    <property type="evidence" value="ECO:0007669"/>
    <property type="project" value="UniProtKB-KW"/>
</dbReference>
<dbReference type="GO" id="GO:0005524">
    <property type="term" value="F:ATP binding"/>
    <property type="evidence" value="ECO:0007669"/>
    <property type="project" value="UniProtKB-KW"/>
</dbReference>
<accession>A0A918THR6</accession>
<dbReference type="InterPro" id="IPR004364">
    <property type="entry name" value="Aa-tRNA-synt_II"/>
</dbReference>
<evidence type="ECO:0000256" key="4">
    <source>
        <dbReference type="ARBA" id="ARBA00022917"/>
    </source>
</evidence>
<dbReference type="PANTHER" id="PTHR22594">
    <property type="entry name" value="ASPARTYL/LYSYL-TRNA SYNTHETASE"/>
    <property type="match status" value="1"/>
</dbReference>
<dbReference type="Gene3D" id="3.30.930.10">
    <property type="entry name" value="Bira Bifunctional Protein, Domain 2"/>
    <property type="match status" value="1"/>
</dbReference>
<keyword evidence="3" id="KW-0067">ATP-binding</keyword>
<dbReference type="SUPFAM" id="SSF55681">
    <property type="entry name" value="Class II aaRS and biotin synthetases"/>
    <property type="match status" value="1"/>
</dbReference>
<dbReference type="AlphaFoldDB" id="A0A918THR6"/>
<proteinExistence type="predicted"/>
<dbReference type="GO" id="GO:0006421">
    <property type="term" value="P:asparaginyl-tRNA aminoacylation"/>
    <property type="evidence" value="ECO:0007669"/>
    <property type="project" value="TreeGrafter"/>
</dbReference>
<dbReference type="Pfam" id="PF00152">
    <property type="entry name" value="tRNA-synt_2"/>
    <property type="match status" value="1"/>
</dbReference>
<dbReference type="InterPro" id="IPR006195">
    <property type="entry name" value="aa-tRNA-synth_II"/>
</dbReference>
<evidence type="ECO:0000256" key="2">
    <source>
        <dbReference type="ARBA" id="ARBA00022741"/>
    </source>
</evidence>
<dbReference type="EMBL" id="BMVB01000006">
    <property type="protein sequence ID" value="GHC47407.1"/>
    <property type="molecule type" value="Genomic_DNA"/>
</dbReference>
<evidence type="ECO:0000313" key="8">
    <source>
        <dbReference type="Proteomes" id="UP000646244"/>
    </source>
</evidence>
<keyword evidence="1" id="KW-0436">Ligase</keyword>
<evidence type="ECO:0000256" key="5">
    <source>
        <dbReference type="ARBA" id="ARBA00023146"/>
    </source>
</evidence>
<sequence>MSQELIAGQLQLRPPQSWQEPDTHYLTVLKDPWYRHLVELTDLFHTATVDFWRARGGRAAYLPITTGSISSPMGRGSDSTPVKVRLEGVDTYLADSMQFLLELSSRLTDGPSYYVMPSFRGEPADQTHLCQFFHSEAELPGGLDEVVETVQAYLRHLAGVFLVQAGDLVARFAGGTDHLYALLRDDAFRRIRFDDAVELLGNDPAYVHEQFPGCRSLTRAGERRLMDELGQFTWVTHMDHLSVPFYQAFDPDDRDKAVCADLLFGVGETVGCGERHATAEQLREALALHEVDESDYAWYLRMREETPLRTAGFGMGVERFMLWLTGHDEIRDLPLLLRFNGRQINP</sequence>
<keyword evidence="2" id="KW-0547">Nucleotide-binding</keyword>
<protein>
    <recommendedName>
        <fullName evidence="6">Aminoacyl-transfer RNA synthetases class-II family profile domain-containing protein</fullName>
    </recommendedName>
</protein>
<reference evidence="7" key="2">
    <citation type="submission" date="2020-09" db="EMBL/GenBank/DDBJ databases">
        <authorList>
            <person name="Sun Q."/>
            <person name="Ohkuma M."/>
        </authorList>
    </citation>
    <scope>NUCLEOTIDE SEQUENCE</scope>
    <source>
        <strain evidence="7">JCM 4633</strain>
    </source>
</reference>
<dbReference type="PANTHER" id="PTHR22594:SF34">
    <property type="entry name" value="ASPARAGINE--TRNA LIGASE, MITOCHONDRIAL-RELATED"/>
    <property type="match status" value="1"/>
</dbReference>
<dbReference type="Proteomes" id="UP000646244">
    <property type="component" value="Unassembled WGS sequence"/>
</dbReference>
<keyword evidence="5" id="KW-0030">Aminoacyl-tRNA synthetase</keyword>
<comment type="caution">
    <text evidence="7">The sequence shown here is derived from an EMBL/GenBank/DDBJ whole genome shotgun (WGS) entry which is preliminary data.</text>
</comment>
<dbReference type="PROSITE" id="PS50862">
    <property type="entry name" value="AA_TRNA_LIGASE_II"/>
    <property type="match status" value="1"/>
</dbReference>
<evidence type="ECO:0000256" key="1">
    <source>
        <dbReference type="ARBA" id="ARBA00022598"/>
    </source>
</evidence>
<organism evidence="7 8">
    <name type="scientific">Streptomyces cinnamoneus</name>
    <name type="common">Streptoverticillium cinnamoneum</name>
    <dbReference type="NCBI Taxonomy" id="53446"/>
    <lineage>
        <taxon>Bacteria</taxon>
        <taxon>Bacillati</taxon>
        <taxon>Actinomycetota</taxon>
        <taxon>Actinomycetes</taxon>
        <taxon>Kitasatosporales</taxon>
        <taxon>Streptomycetaceae</taxon>
        <taxon>Streptomyces</taxon>
        <taxon>Streptomyces cinnamoneus group</taxon>
    </lineage>
</organism>
<evidence type="ECO:0000313" key="7">
    <source>
        <dbReference type="EMBL" id="GHC47407.1"/>
    </source>
</evidence>
<name>A0A918THR6_STRCJ</name>
<feature type="domain" description="Aminoacyl-transfer RNA synthetases class-II family profile" evidence="6">
    <location>
        <begin position="117"/>
        <end position="346"/>
    </location>
</feature>
<dbReference type="InterPro" id="IPR045864">
    <property type="entry name" value="aa-tRNA-synth_II/BPL/LPL"/>
</dbReference>
<gene>
    <name evidence="7" type="ORF">GCM10010507_23680</name>
</gene>
<evidence type="ECO:0000259" key="6">
    <source>
        <dbReference type="PROSITE" id="PS50862"/>
    </source>
</evidence>
<reference evidence="7" key="1">
    <citation type="journal article" date="2014" name="Int. J. Syst. Evol. Microbiol.">
        <title>Complete genome sequence of Corynebacterium casei LMG S-19264T (=DSM 44701T), isolated from a smear-ripened cheese.</title>
        <authorList>
            <consortium name="US DOE Joint Genome Institute (JGI-PGF)"/>
            <person name="Walter F."/>
            <person name="Albersmeier A."/>
            <person name="Kalinowski J."/>
            <person name="Ruckert C."/>
        </authorList>
    </citation>
    <scope>NUCLEOTIDE SEQUENCE</scope>
    <source>
        <strain evidence="7">JCM 4633</strain>
    </source>
</reference>
<keyword evidence="4" id="KW-0648">Protein biosynthesis</keyword>